<comment type="caution">
    <text evidence="1">The sequence shown here is derived from an EMBL/GenBank/DDBJ whole genome shotgun (WGS) entry which is preliminary data.</text>
</comment>
<dbReference type="EMBL" id="BMAO01027850">
    <property type="protein sequence ID" value="GFR20048.1"/>
    <property type="molecule type" value="Genomic_DNA"/>
</dbReference>
<accession>A0A8X6JCF2</accession>
<evidence type="ECO:0000313" key="1">
    <source>
        <dbReference type="EMBL" id="GFR20048.1"/>
    </source>
</evidence>
<proteinExistence type="predicted"/>
<organism evidence="1 2">
    <name type="scientific">Trichonephila clavata</name>
    <name type="common">Joro spider</name>
    <name type="synonym">Nephila clavata</name>
    <dbReference type="NCBI Taxonomy" id="2740835"/>
    <lineage>
        <taxon>Eukaryota</taxon>
        <taxon>Metazoa</taxon>
        <taxon>Ecdysozoa</taxon>
        <taxon>Arthropoda</taxon>
        <taxon>Chelicerata</taxon>
        <taxon>Arachnida</taxon>
        <taxon>Araneae</taxon>
        <taxon>Araneomorphae</taxon>
        <taxon>Entelegynae</taxon>
        <taxon>Araneoidea</taxon>
        <taxon>Nephilidae</taxon>
        <taxon>Trichonephila</taxon>
    </lineage>
</organism>
<protein>
    <submittedName>
        <fullName evidence="1">Uncharacterized protein</fullName>
    </submittedName>
</protein>
<keyword evidence="2" id="KW-1185">Reference proteome</keyword>
<evidence type="ECO:0000313" key="2">
    <source>
        <dbReference type="Proteomes" id="UP000887116"/>
    </source>
</evidence>
<reference evidence="1" key="1">
    <citation type="submission" date="2020-07" db="EMBL/GenBank/DDBJ databases">
        <title>Multicomponent nature underlies the extraordinary mechanical properties of spider dragline silk.</title>
        <authorList>
            <person name="Kono N."/>
            <person name="Nakamura H."/>
            <person name="Mori M."/>
            <person name="Yoshida Y."/>
            <person name="Ohtoshi R."/>
            <person name="Malay A.D."/>
            <person name="Moran D.A.P."/>
            <person name="Tomita M."/>
            <person name="Numata K."/>
            <person name="Arakawa K."/>
        </authorList>
    </citation>
    <scope>NUCLEOTIDE SEQUENCE</scope>
</reference>
<name>A0A8X6JCF2_TRICU</name>
<gene>
    <name evidence="1" type="ORF">TNCT_187791</name>
</gene>
<dbReference type="AlphaFoldDB" id="A0A8X6JCF2"/>
<sequence>MMTEIRLGIKSRKQEQKNHIYPNLFNTVEEDLLNLILKSLMGLRFMWRDKTPLKETKMYKSEYMAIQNIATMLTCEERCLTHENSISVYVTSHQIIICLLPD</sequence>
<dbReference type="Proteomes" id="UP000887116">
    <property type="component" value="Unassembled WGS sequence"/>
</dbReference>